<proteinExistence type="predicted"/>
<sequence length="560" mass="60422">MLTVVVPVHNVARYLDICLESLARQTYRDLDVVLVDDGSTDGSGELAAAWPARDPRFRLVRQANAGLGAARNAGASLATGDYLAFVDADDVLPAYAFEILVNALEQTGSDFATGDVRLLTDGSLTPSPLHAGTHRETRLAVDPREHRYLVYDRLACNKVWRRSFWGDTRFPEGVHYEDIPVTVPLYGRARAVDVLGLPVYYWRQRPPGDPSISQRLAEQRNLDDRFAAVTTARRELEPGFATWYAETALQSDLRLVLEVLPDVDDAYRSRFRKLTAAFLADVDPAVLDRLPARLATAWRLAQGDDLDPLVDLVREVQASGLAGMAAWRDPAAPAARLAAARWSGDRLRLEIAGARSPVSLLWLRESAAPHRVVALPAAGKGGTVSGTLRPSRLQPGEWTVNIGPPRTLLRVTDPIPPLPSSWIDPHTRVTPLARAGALRVLVDRPTIYATAARVDGPDLCIEGSGPPAADLLLHIERAPGVPSRSYPVTAAGDGWSARLPLTDLAHPTPAVPAEPVATWLVALGAPGAATTPLLTGPQFARTATADFVADTNPRGGLTIT</sequence>
<accession>A0A3D9ZGT7</accession>
<organism evidence="2 3">
    <name type="scientific">Asanoa ferruginea</name>
    <dbReference type="NCBI Taxonomy" id="53367"/>
    <lineage>
        <taxon>Bacteria</taxon>
        <taxon>Bacillati</taxon>
        <taxon>Actinomycetota</taxon>
        <taxon>Actinomycetes</taxon>
        <taxon>Micromonosporales</taxon>
        <taxon>Micromonosporaceae</taxon>
        <taxon>Asanoa</taxon>
    </lineage>
</organism>
<evidence type="ECO:0000259" key="1">
    <source>
        <dbReference type="Pfam" id="PF00535"/>
    </source>
</evidence>
<dbReference type="OrthoDB" id="2676521at2"/>
<dbReference type="SUPFAM" id="SSF53448">
    <property type="entry name" value="Nucleotide-diphospho-sugar transferases"/>
    <property type="match status" value="1"/>
</dbReference>
<dbReference type="InterPro" id="IPR001173">
    <property type="entry name" value="Glyco_trans_2-like"/>
</dbReference>
<keyword evidence="3" id="KW-1185">Reference proteome</keyword>
<dbReference type="InterPro" id="IPR029044">
    <property type="entry name" value="Nucleotide-diphossugar_trans"/>
</dbReference>
<dbReference type="RefSeq" id="WP_116067295.1">
    <property type="nucleotide sequence ID" value="NZ_BONB01000080.1"/>
</dbReference>
<dbReference type="GO" id="GO:0016758">
    <property type="term" value="F:hexosyltransferase activity"/>
    <property type="evidence" value="ECO:0007669"/>
    <property type="project" value="UniProtKB-ARBA"/>
</dbReference>
<name>A0A3D9ZGT7_9ACTN</name>
<evidence type="ECO:0000313" key="3">
    <source>
        <dbReference type="Proteomes" id="UP000256913"/>
    </source>
</evidence>
<dbReference type="Gene3D" id="3.90.550.10">
    <property type="entry name" value="Spore Coat Polysaccharide Biosynthesis Protein SpsA, Chain A"/>
    <property type="match status" value="1"/>
</dbReference>
<evidence type="ECO:0000313" key="2">
    <source>
        <dbReference type="EMBL" id="REF95652.1"/>
    </source>
</evidence>
<dbReference type="PANTHER" id="PTHR22916">
    <property type="entry name" value="GLYCOSYLTRANSFERASE"/>
    <property type="match status" value="1"/>
</dbReference>
<protein>
    <submittedName>
        <fullName evidence="2">Glycosyltransferase involved in cell wall biosynthesis</fullName>
    </submittedName>
</protein>
<dbReference type="AlphaFoldDB" id="A0A3D9ZGT7"/>
<gene>
    <name evidence="2" type="ORF">DFJ67_1611</name>
</gene>
<dbReference type="PANTHER" id="PTHR22916:SF3">
    <property type="entry name" value="UDP-GLCNAC:BETAGAL BETA-1,3-N-ACETYLGLUCOSAMINYLTRANSFERASE-LIKE PROTEIN 1"/>
    <property type="match status" value="1"/>
</dbReference>
<feature type="domain" description="Glycosyltransferase 2-like" evidence="1">
    <location>
        <begin position="3"/>
        <end position="123"/>
    </location>
</feature>
<dbReference type="EMBL" id="QUMQ01000001">
    <property type="protein sequence ID" value="REF95652.1"/>
    <property type="molecule type" value="Genomic_DNA"/>
</dbReference>
<dbReference type="Pfam" id="PF00535">
    <property type="entry name" value="Glycos_transf_2"/>
    <property type="match status" value="1"/>
</dbReference>
<dbReference type="Proteomes" id="UP000256913">
    <property type="component" value="Unassembled WGS sequence"/>
</dbReference>
<keyword evidence="2" id="KW-0808">Transferase</keyword>
<reference evidence="2 3" key="1">
    <citation type="submission" date="2018-08" db="EMBL/GenBank/DDBJ databases">
        <title>Sequencing the genomes of 1000 actinobacteria strains.</title>
        <authorList>
            <person name="Klenk H.-P."/>
        </authorList>
    </citation>
    <scope>NUCLEOTIDE SEQUENCE [LARGE SCALE GENOMIC DNA]</scope>
    <source>
        <strain evidence="2 3">DSM 44099</strain>
    </source>
</reference>
<comment type="caution">
    <text evidence="2">The sequence shown here is derived from an EMBL/GenBank/DDBJ whole genome shotgun (WGS) entry which is preliminary data.</text>
</comment>
<dbReference type="CDD" id="cd00761">
    <property type="entry name" value="Glyco_tranf_GTA_type"/>
    <property type="match status" value="1"/>
</dbReference>